<proteinExistence type="predicted"/>
<accession>A0ABN7VYI1</accession>
<feature type="non-terminal residue" evidence="1">
    <location>
        <position position="1"/>
    </location>
</feature>
<reference evidence="1 2" key="1">
    <citation type="submission" date="2021-06" db="EMBL/GenBank/DDBJ databases">
        <authorList>
            <person name="Kallberg Y."/>
            <person name="Tangrot J."/>
            <person name="Rosling A."/>
        </authorList>
    </citation>
    <scope>NUCLEOTIDE SEQUENCE [LARGE SCALE GENOMIC DNA]</scope>
    <source>
        <strain evidence="1 2">120-4 pot B 10/14</strain>
    </source>
</reference>
<organism evidence="1 2">
    <name type="scientific">Gigaspora margarita</name>
    <dbReference type="NCBI Taxonomy" id="4874"/>
    <lineage>
        <taxon>Eukaryota</taxon>
        <taxon>Fungi</taxon>
        <taxon>Fungi incertae sedis</taxon>
        <taxon>Mucoromycota</taxon>
        <taxon>Glomeromycotina</taxon>
        <taxon>Glomeromycetes</taxon>
        <taxon>Diversisporales</taxon>
        <taxon>Gigasporaceae</taxon>
        <taxon>Gigaspora</taxon>
    </lineage>
</organism>
<protein>
    <submittedName>
        <fullName evidence="1">27463_t:CDS:1</fullName>
    </submittedName>
</protein>
<evidence type="ECO:0000313" key="1">
    <source>
        <dbReference type="EMBL" id="CAG8806389.1"/>
    </source>
</evidence>
<keyword evidence="2" id="KW-1185">Reference proteome</keyword>
<dbReference type="EMBL" id="CAJVQB010025464">
    <property type="protein sequence ID" value="CAG8806389.1"/>
    <property type="molecule type" value="Genomic_DNA"/>
</dbReference>
<gene>
    <name evidence="1" type="ORF">GMARGA_LOCUS24286</name>
</gene>
<dbReference type="Proteomes" id="UP000789901">
    <property type="component" value="Unassembled WGS sequence"/>
</dbReference>
<sequence>IYAVEIISDEIIAISTFQKNLEQVDIFINHIVPGISDMHNELIFKDWISDLPSADLLTQYLYKGILID</sequence>
<comment type="caution">
    <text evidence="1">The sequence shown here is derived from an EMBL/GenBank/DDBJ whole genome shotgun (WGS) entry which is preliminary data.</text>
</comment>
<evidence type="ECO:0000313" key="2">
    <source>
        <dbReference type="Proteomes" id="UP000789901"/>
    </source>
</evidence>
<name>A0ABN7VYI1_GIGMA</name>